<protein>
    <submittedName>
        <fullName evidence="1">Uncharacterized protein</fullName>
    </submittedName>
</protein>
<dbReference type="Proteomes" id="UP000887458">
    <property type="component" value="Unassembled WGS sequence"/>
</dbReference>
<name>A0ABQ8JDN6_DERPT</name>
<evidence type="ECO:0000313" key="2">
    <source>
        <dbReference type="Proteomes" id="UP000887458"/>
    </source>
</evidence>
<proteinExistence type="predicted"/>
<comment type="caution">
    <text evidence="1">The sequence shown here is derived from an EMBL/GenBank/DDBJ whole genome shotgun (WGS) entry which is preliminary data.</text>
</comment>
<evidence type="ECO:0000313" key="1">
    <source>
        <dbReference type="EMBL" id="KAH9420726.1"/>
    </source>
</evidence>
<reference evidence="1 2" key="1">
    <citation type="journal article" date="2018" name="J. Allergy Clin. Immunol.">
        <title>High-quality assembly of Dermatophagoides pteronyssinus genome and transcriptome reveals a wide range of novel allergens.</title>
        <authorList>
            <person name="Liu X.Y."/>
            <person name="Yang K.Y."/>
            <person name="Wang M.Q."/>
            <person name="Kwok J.S."/>
            <person name="Zeng X."/>
            <person name="Yang Z."/>
            <person name="Xiao X.J."/>
            <person name="Lau C.P."/>
            <person name="Li Y."/>
            <person name="Huang Z.M."/>
            <person name="Ba J.G."/>
            <person name="Yim A.K."/>
            <person name="Ouyang C.Y."/>
            <person name="Ngai S.M."/>
            <person name="Chan T.F."/>
            <person name="Leung E.L."/>
            <person name="Liu L."/>
            <person name="Liu Z.G."/>
            <person name="Tsui S.K."/>
        </authorList>
    </citation>
    <scope>NUCLEOTIDE SEQUENCE [LARGE SCALE GENOMIC DNA]</scope>
    <source>
        <strain evidence="1">Derp</strain>
    </source>
</reference>
<organism evidence="1 2">
    <name type="scientific">Dermatophagoides pteronyssinus</name>
    <name type="common">European house dust mite</name>
    <dbReference type="NCBI Taxonomy" id="6956"/>
    <lineage>
        <taxon>Eukaryota</taxon>
        <taxon>Metazoa</taxon>
        <taxon>Ecdysozoa</taxon>
        <taxon>Arthropoda</taxon>
        <taxon>Chelicerata</taxon>
        <taxon>Arachnida</taxon>
        <taxon>Acari</taxon>
        <taxon>Acariformes</taxon>
        <taxon>Sarcoptiformes</taxon>
        <taxon>Astigmata</taxon>
        <taxon>Psoroptidia</taxon>
        <taxon>Analgoidea</taxon>
        <taxon>Pyroglyphidae</taxon>
        <taxon>Dermatophagoidinae</taxon>
        <taxon>Dermatophagoides</taxon>
    </lineage>
</organism>
<sequence>MFLFLLAENIINIKFSMFFFHIQTPFIYDDGKNGDEIGDQPNNNLVHKYTVIQGNIFDKDFWVSKMMIINGGSSCDIGAWTMEYDLEKISFLCSSLKITATAFLFCFNHNYQ</sequence>
<accession>A0ABQ8JDN6</accession>
<reference evidence="1 2" key="2">
    <citation type="journal article" date="2022" name="Mol. Biol. Evol.">
        <title>Comparative Genomics Reveals Insights into the Divergent Evolution of Astigmatic Mites and Household Pest Adaptations.</title>
        <authorList>
            <person name="Xiong Q."/>
            <person name="Wan A.T."/>
            <person name="Liu X."/>
            <person name="Fung C.S."/>
            <person name="Xiao X."/>
            <person name="Malainual N."/>
            <person name="Hou J."/>
            <person name="Wang L."/>
            <person name="Wang M."/>
            <person name="Yang K.Y."/>
            <person name="Cui Y."/>
            <person name="Leung E.L."/>
            <person name="Nong W."/>
            <person name="Shin S.K."/>
            <person name="Au S.W."/>
            <person name="Jeong K.Y."/>
            <person name="Chew F.T."/>
            <person name="Hui J.H."/>
            <person name="Leung T.F."/>
            <person name="Tungtrongchitr A."/>
            <person name="Zhong N."/>
            <person name="Liu Z."/>
            <person name="Tsui S.K."/>
        </authorList>
    </citation>
    <scope>NUCLEOTIDE SEQUENCE [LARGE SCALE GENOMIC DNA]</scope>
    <source>
        <strain evidence="1">Derp</strain>
    </source>
</reference>
<gene>
    <name evidence="1" type="ORF">DERP_001157</name>
</gene>
<dbReference type="EMBL" id="NJHN03000047">
    <property type="protein sequence ID" value="KAH9420726.1"/>
    <property type="molecule type" value="Genomic_DNA"/>
</dbReference>
<keyword evidence="2" id="KW-1185">Reference proteome</keyword>